<dbReference type="GO" id="GO:0004527">
    <property type="term" value="F:exonuclease activity"/>
    <property type="evidence" value="ECO:0007669"/>
    <property type="project" value="UniProtKB-KW"/>
</dbReference>
<evidence type="ECO:0000256" key="1">
    <source>
        <dbReference type="ARBA" id="ARBA00007359"/>
    </source>
</evidence>
<comment type="similarity">
    <text evidence="1">Belongs to the DNase I family.</text>
</comment>
<feature type="compositionally biased region" description="Polar residues" evidence="4">
    <location>
        <begin position="48"/>
        <end position="79"/>
    </location>
</feature>
<dbReference type="AlphaFoldDB" id="A0A5C6D3J3"/>
<dbReference type="GO" id="GO:0006308">
    <property type="term" value="P:DNA catabolic process"/>
    <property type="evidence" value="ECO:0007669"/>
    <property type="project" value="InterPro"/>
</dbReference>
<feature type="region of interest" description="Disordered" evidence="4">
    <location>
        <begin position="32"/>
        <end position="79"/>
    </location>
</feature>
<evidence type="ECO:0000313" key="7">
    <source>
        <dbReference type="Proteomes" id="UP000318437"/>
    </source>
</evidence>
<dbReference type="PRINTS" id="PR00130">
    <property type="entry name" value="DNASEI"/>
</dbReference>
<proteinExistence type="inferred from homology"/>
<dbReference type="GO" id="GO:0004519">
    <property type="term" value="F:endonuclease activity"/>
    <property type="evidence" value="ECO:0007669"/>
    <property type="project" value="UniProtKB-KW"/>
</dbReference>
<sequence>MQRILSLGTLAAIGWLAWTFLQGGGLQQIAVGPGANQPSSQQPSSTQYRSPGNWNAPASSPYQSTSTGNNSIQPPGQPNSGPVIRIASFNVQSLGNAKAAKQYVMVRLADIVRKFDLVAIQEIRSTNDYLVPDFVQLVNNPGGNFPQRRFDYVIGQRVGRTTNQEQFLFLFDTERIEVDQQSVYTISDPDDMLFSEPLVATFSTRGVNPDEAFTFTVVNNRTDPVRVNDELDALAEVYRVVRRSARQEDDVILVGDFHSDDRHLSRLGQMPGIFPTIAGVWTNTRQDKQYDNLILHQPSTTEYTGRSGVFDVMRNYNLTEQQALEISDHFPVWAEFSVYERDYAGRVANRRLEGARR</sequence>
<feature type="compositionally biased region" description="Low complexity" evidence="4">
    <location>
        <begin position="37"/>
        <end position="47"/>
    </location>
</feature>
<evidence type="ECO:0000256" key="2">
    <source>
        <dbReference type="ARBA" id="ARBA00022722"/>
    </source>
</evidence>
<dbReference type="SUPFAM" id="SSF56219">
    <property type="entry name" value="DNase I-like"/>
    <property type="match status" value="1"/>
</dbReference>
<dbReference type="PANTHER" id="PTHR11371">
    <property type="entry name" value="DEOXYRIBONUCLEASE"/>
    <property type="match status" value="1"/>
</dbReference>
<evidence type="ECO:0000259" key="5">
    <source>
        <dbReference type="Pfam" id="PF03372"/>
    </source>
</evidence>
<dbReference type="SMART" id="SM00476">
    <property type="entry name" value="DNaseIc"/>
    <property type="match status" value="1"/>
</dbReference>
<dbReference type="InterPro" id="IPR036691">
    <property type="entry name" value="Endo/exonu/phosph_ase_sf"/>
</dbReference>
<dbReference type="PANTHER" id="PTHR11371:SF31">
    <property type="entry name" value="EXTRACELLULAR NUCLEASE"/>
    <property type="match status" value="1"/>
</dbReference>
<dbReference type="RefSeq" id="WP_146448262.1">
    <property type="nucleotide sequence ID" value="NZ_SJPS01000001.1"/>
</dbReference>
<evidence type="ECO:0000256" key="3">
    <source>
        <dbReference type="ARBA" id="ARBA00022801"/>
    </source>
</evidence>
<keyword evidence="2" id="KW-0540">Nuclease</keyword>
<organism evidence="6 7">
    <name type="scientific">Bythopirellula polymerisocia</name>
    <dbReference type="NCBI Taxonomy" id="2528003"/>
    <lineage>
        <taxon>Bacteria</taxon>
        <taxon>Pseudomonadati</taxon>
        <taxon>Planctomycetota</taxon>
        <taxon>Planctomycetia</taxon>
        <taxon>Pirellulales</taxon>
        <taxon>Lacipirellulaceae</taxon>
        <taxon>Bythopirellula</taxon>
    </lineage>
</organism>
<dbReference type="EMBL" id="SJPS01000001">
    <property type="protein sequence ID" value="TWU30227.1"/>
    <property type="molecule type" value="Genomic_DNA"/>
</dbReference>
<dbReference type="GO" id="GO:0004536">
    <property type="term" value="F:DNA nuclease activity"/>
    <property type="evidence" value="ECO:0007669"/>
    <property type="project" value="InterPro"/>
</dbReference>
<accession>A0A5C6D3J3</accession>
<keyword evidence="7" id="KW-1185">Reference proteome</keyword>
<dbReference type="Pfam" id="PF03372">
    <property type="entry name" value="Exo_endo_phos"/>
    <property type="match status" value="1"/>
</dbReference>
<reference evidence="6 7" key="1">
    <citation type="submission" date="2019-02" db="EMBL/GenBank/DDBJ databases">
        <title>Deep-cultivation of Planctomycetes and their phenomic and genomic characterization uncovers novel biology.</title>
        <authorList>
            <person name="Wiegand S."/>
            <person name="Jogler M."/>
            <person name="Boedeker C."/>
            <person name="Pinto D."/>
            <person name="Vollmers J."/>
            <person name="Rivas-Marin E."/>
            <person name="Kohn T."/>
            <person name="Peeters S.H."/>
            <person name="Heuer A."/>
            <person name="Rast P."/>
            <person name="Oberbeckmann S."/>
            <person name="Bunk B."/>
            <person name="Jeske O."/>
            <person name="Meyerdierks A."/>
            <person name="Storesund J.E."/>
            <person name="Kallscheuer N."/>
            <person name="Luecker S."/>
            <person name="Lage O.M."/>
            <person name="Pohl T."/>
            <person name="Merkel B.J."/>
            <person name="Hornburger P."/>
            <person name="Mueller R.-W."/>
            <person name="Bruemmer F."/>
            <person name="Labrenz M."/>
            <person name="Spormann A.M."/>
            <person name="Op Den Camp H."/>
            <person name="Overmann J."/>
            <person name="Amann R."/>
            <person name="Jetten M.S.M."/>
            <person name="Mascher T."/>
            <person name="Medema M.H."/>
            <person name="Devos D.P."/>
            <person name="Kaster A.-K."/>
            <person name="Ovreas L."/>
            <person name="Rohde M."/>
            <person name="Galperin M.Y."/>
            <person name="Jogler C."/>
        </authorList>
    </citation>
    <scope>NUCLEOTIDE SEQUENCE [LARGE SCALE GENOMIC DNA]</scope>
    <source>
        <strain evidence="6 7">Pla144</strain>
    </source>
</reference>
<keyword evidence="6" id="KW-0269">Exonuclease</keyword>
<dbReference type="Proteomes" id="UP000318437">
    <property type="component" value="Unassembled WGS sequence"/>
</dbReference>
<name>A0A5C6D3J3_9BACT</name>
<keyword evidence="6" id="KW-0255">Endonuclease</keyword>
<feature type="domain" description="Endonuclease/exonuclease/phosphatase" evidence="5">
    <location>
        <begin position="87"/>
        <end position="257"/>
    </location>
</feature>
<evidence type="ECO:0000313" key="6">
    <source>
        <dbReference type="EMBL" id="TWU30227.1"/>
    </source>
</evidence>
<gene>
    <name evidence="6" type="ORF">Pla144_10130</name>
</gene>
<evidence type="ECO:0000256" key="4">
    <source>
        <dbReference type="SAM" id="MobiDB-lite"/>
    </source>
</evidence>
<dbReference type="OrthoDB" id="5500612at2"/>
<dbReference type="Gene3D" id="3.60.10.10">
    <property type="entry name" value="Endonuclease/exonuclease/phosphatase"/>
    <property type="match status" value="1"/>
</dbReference>
<dbReference type="InterPro" id="IPR005135">
    <property type="entry name" value="Endo/exonuclease/phosphatase"/>
</dbReference>
<protein>
    <submittedName>
        <fullName evidence="6">Endonuclease/Exonuclease/phosphatase family protein</fullName>
    </submittedName>
</protein>
<comment type="caution">
    <text evidence="6">The sequence shown here is derived from an EMBL/GenBank/DDBJ whole genome shotgun (WGS) entry which is preliminary data.</text>
</comment>
<dbReference type="InterPro" id="IPR016202">
    <property type="entry name" value="DNase_I"/>
</dbReference>
<keyword evidence="3" id="KW-0378">Hydrolase</keyword>